<comment type="caution">
    <text evidence="2">The sequence shown here is derived from an EMBL/GenBank/DDBJ whole genome shotgun (WGS) entry which is preliminary data.</text>
</comment>
<feature type="non-terminal residue" evidence="2">
    <location>
        <position position="248"/>
    </location>
</feature>
<proteinExistence type="inferred from homology"/>
<dbReference type="InterPro" id="IPR011042">
    <property type="entry name" value="6-blade_b-propeller_TolB-like"/>
</dbReference>
<organism evidence="2">
    <name type="scientific">marine sediment metagenome</name>
    <dbReference type="NCBI Taxonomy" id="412755"/>
    <lineage>
        <taxon>unclassified sequences</taxon>
        <taxon>metagenomes</taxon>
        <taxon>ecological metagenomes</taxon>
    </lineage>
</organism>
<reference evidence="2" key="1">
    <citation type="journal article" date="2014" name="Front. Microbiol.">
        <title>High frequency of phylogenetically diverse reductive dehalogenase-homologous genes in deep subseafloor sedimentary metagenomes.</title>
        <authorList>
            <person name="Kawai M."/>
            <person name="Futagami T."/>
            <person name="Toyoda A."/>
            <person name="Takaki Y."/>
            <person name="Nishi S."/>
            <person name="Hori S."/>
            <person name="Arai W."/>
            <person name="Tsubouchi T."/>
            <person name="Morono Y."/>
            <person name="Uchiyama I."/>
            <person name="Ito T."/>
            <person name="Fujiyama A."/>
            <person name="Inagaki F."/>
            <person name="Takami H."/>
        </authorList>
    </citation>
    <scope>NUCLEOTIDE SEQUENCE</scope>
    <source>
        <strain evidence="2">Expedition CK06-06</strain>
    </source>
</reference>
<name>X0XCY2_9ZZZZ</name>
<dbReference type="Gene3D" id="2.120.10.30">
    <property type="entry name" value="TolB, C-terminal domain"/>
    <property type="match status" value="1"/>
</dbReference>
<evidence type="ECO:0000256" key="1">
    <source>
        <dbReference type="ARBA" id="ARBA00009820"/>
    </source>
</evidence>
<dbReference type="Pfam" id="PF07676">
    <property type="entry name" value="PD40"/>
    <property type="match status" value="2"/>
</dbReference>
<dbReference type="PANTHER" id="PTHR36842">
    <property type="entry name" value="PROTEIN TOLB HOMOLOG"/>
    <property type="match status" value="1"/>
</dbReference>
<protein>
    <recommendedName>
        <fullName evidence="3">Dipeptidylpeptidase IV N-terminal domain-containing protein</fullName>
    </recommendedName>
</protein>
<dbReference type="EMBL" id="BARS01045486">
    <property type="protein sequence ID" value="GAG33287.1"/>
    <property type="molecule type" value="Genomic_DNA"/>
</dbReference>
<sequence length="248" mass="28345">ASTYGPDKIILLFDNWHKGKTFEDVLSITLGESFEEIDKKWIYSQKKKYFPRLSHGDLPGYIAEKLTQKGFNVKPAVYSDSGGQSWIVFKANRMGYSGIYGIRFDSPGLETFIKGERSADYESLHLLESSISISRNGMLAFVSKKNERDRINIYDIERRREVRRIDFGSLVRISSPDWSPDGKKIVFSGVTKSGNTDIYICETHGEYLIQITDDIYFDNSPRFSPDGRYIAFSSDRGIWGQHGQPGIY</sequence>
<evidence type="ECO:0000313" key="2">
    <source>
        <dbReference type="EMBL" id="GAG33287.1"/>
    </source>
</evidence>
<dbReference type="PANTHER" id="PTHR36842:SF1">
    <property type="entry name" value="PROTEIN TOLB"/>
    <property type="match status" value="1"/>
</dbReference>
<gene>
    <name evidence="2" type="ORF">S01H1_68585</name>
</gene>
<feature type="non-terminal residue" evidence="2">
    <location>
        <position position="1"/>
    </location>
</feature>
<dbReference type="SUPFAM" id="SSF69304">
    <property type="entry name" value="Tricorn protease N-terminal domain"/>
    <property type="match status" value="1"/>
</dbReference>
<evidence type="ECO:0008006" key="3">
    <source>
        <dbReference type="Google" id="ProtNLM"/>
    </source>
</evidence>
<dbReference type="InterPro" id="IPR011659">
    <property type="entry name" value="WD40"/>
</dbReference>
<accession>X0XCY2</accession>
<comment type="similarity">
    <text evidence="1">Belongs to the TolB family.</text>
</comment>
<dbReference type="AlphaFoldDB" id="X0XCY2"/>